<dbReference type="Pfam" id="PF22284">
    <property type="entry name" value="DUF6961"/>
    <property type="match status" value="1"/>
</dbReference>
<reference evidence="1" key="2">
    <citation type="submission" date="2020-09" db="EMBL/GenBank/DDBJ databases">
        <authorList>
            <person name="Sun Q."/>
            <person name="Zhou Y."/>
        </authorList>
    </citation>
    <scope>NUCLEOTIDE SEQUENCE</scope>
    <source>
        <strain evidence="1">CGMCC 1.15330</strain>
    </source>
</reference>
<dbReference type="InterPro" id="IPR054234">
    <property type="entry name" value="DUF6961"/>
</dbReference>
<sequence>MTEDQERWAEAIAIERLHGERAKAWVAERVVALREAGDSKGVERFSILAARLEQLKFGPARGQ</sequence>
<comment type="caution">
    <text evidence="1">The sequence shown here is derived from an EMBL/GenBank/DDBJ whole genome shotgun (WGS) entry which is preliminary data.</text>
</comment>
<reference evidence="1" key="1">
    <citation type="journal article" date="2014" name="Int. J. Syst. Evol. Microbiol.">
        <title>Complete genome sequence of Corynebacterium casei LMG S-19264T (=DSM 44701T), isolated from a smear-ripened cheese.</title>
        <authorList>
            <consortium name="US DOE Joint Genome Institute (JGI-PGF)"/>
            <person name="Walter F."/>
            <person name="Albersmeier A."/>
            <person name="Kalinowski J."/>
            <person name="Ruckert C."/>
        </authorList>
    </citation>
    <scope>NUCLEOTIDE SEQUENCE</scope>
    <source>
        <strain evidence="1">CGMCC 1.15330</strain>
    </source>
</reference>
<evidence type="ECO:0000313" key="2">
    <source>
        <dbReference type="Proteomes" id="UP000623067"/>
    </source>
</evidence>
<dbReference type="AlphaFoldDB" id="A0A916WZU7"/>
<gene>
    <name evidence="1" type="ORF">GCM10011380_34870</name>
</gene>
<dbReference type="Proteomes" id="UP000623067">
    <property type="component" value="Unassembled WGS sequence"/>
</dbReference>
<organism evidence="1 2">
    <name type="scientific">Sphingomonas metalli</name>
    <dbReference type="NCBI Taxonomy" id="1779358"/>
    <lineage>
        <taxon>Bacteria</taxon>
        <taxon>Pseudomonadati</taxon>
        <taxon>Pseudomonadota</taxon>
        <taxon>Alphaproteobacteria</taxon>
        <taxon>Sphingomonadales</taxon>
        <taxon>Sphingomonadaceae</taxon>
        <taxon>Sphingomonas</taxon>
    </lineage>
</organism>
<name>A0A916WZU7_9SPHN</name>
<dbReference type="EMBL" id="BMIH01000006">
    <property type="protein sequence ID" value="GGB42383.1"/>
    <property type="molecule type" value="Genomic_DNA"/>
</dbReference>
<proteinExistence type="predicted"/>
<keyword evidence="2" id="KW-1185">Reference proteome</keyword>
<evidence type="ECO:0000313" key="1">
    <source>
        <dbReference type="EMBL" id="GGB42383.1"/>
    </source>
</evidence>
<accession>A0A916WZU7</accession>
<protein>
    <submittedName>
        <fullName evidence="1">Uncharacterized protein</fullName>
    </submittedName>
</protein>